<sequence length="136" mass="15029">MIAARKGNDPVAKSLLVTLYSEANMVGKNRRNGTTTDDEVVATVKKFAANVEETITNMEEIHRDTTVQRRELQILQEYLPEPLTEAQLRQAVRGIVEDLGVSGARAMGQVMSELKTRHGASYDGRLASTLVKEELS</sequence>
<dbReference type="GO" id="GO:0016884">
    <property type="term" value="F:carbon-nitrogen ligase activity, with glutamine as amido-N-donor"/>
    <property type="evidence" value="ECO:0007669"/>
    <property type="project" value="InterPro"/>
</dbReference>
<proteinExistence type="predicted"/>
<dbReference type="SUPFAM" id="SSF89095">
    <property type="entry name" value="GatB/YqeY motif"/>
    <property type="match status" value="1"/>
</dbReference>
<organism evidence="1">
    <name type="scientific">uncultured Caudovirales phage</name>
    <dbReference type="NCBI Taxonomy" id="2100421"/>
    <lineage>
        <taxon>Viruses</taxon>
        <taxon>Duplodnaviria</taxon>
        <taxon>Heunggongvirae</taxon>
        <taxon>Uroviricota</taxon>
        <taxon>Caudoviricetes</taxon>
        <taxon>Peduoviridae</taxon>
        <taxon>Maltschvirus</taxon>
        <taxon>Maltschvirus maltsch</taxon>
    </lineage>
</organism>
<evidence type="ECO:0000313" key="1">
    <source>
        <dbReference type="EMBL" id="CAB4122612.1"/>
    </source>
</evidence>
<dbReference type="Gene3D" id="1.10.10.410">
    <property type="match status" value="1"/>
</dbReference>
<reference evidence="1" key="1">
    <citation type="submission" date="2020-04" db="EMBL/GenBank/DDBJ databases">
        <authorList>
            <person name="Chiriac C."/>
            <person name="Salcher M."/>
            <person name="Ghai R."/>
            <person name="Kavagutti S V."/>
        </authorList>
    </citation>
    <scope>NUCLEOTIDE SEQUENCE</scope>
</reference>
<name>A0A6J5KN31_9CAUD</name>
<dbReference type="PANTHER" id="PTHR28055">
    <property type="entry name" value="ALTERED INHERITANCE OF MITOCHONDRIA PROTEIN 41, MITOCHONDRIAL"/>
    <property type="match status" value="1"/>
</dbReference>
<accession>A0A6J5KN31</accession>
<dbReference type="InterPro" id="IPR042184">
    <property type="entry name" value="YqeY/Aim41_N"/>
</dbReference>
<dbReference type="PANTHER" id="PTHR28055:SF1">
    <property type="entry name" value="ALTERED INHERITANCE OF MITOCHONDRIA PROTEIN 41, MITOCHONDRIAL"/>
    <property type="match status" value="1"/>
</dbReference>
<dbReference type="EMBL" id="LR796167">
    <property type="protein sequence ID" value="CAB4122612.1"/>
    <property type="molecule type" value="Genomic_DNA"/>
</dbReference>
<dbReference type="InterPro" id="IPR019004">
    <property type="entry name" value="YqeY/Aim41"/>
</dbReference>
<gene>
    <name evidence="1" type="ORF">UFOVP29_43</name>
</gene>
<dbReference type="Pfam" id="PF09424">
    <property type="entry name" value="YqeY"/>
    <property type="match status" value="1"/>
</dbReference>
<dbReference type="InterPro" id="IPR023168">
    <property type="entry name" value="GatB_Yqey_C_2"/>
</dbReference>
<dbReference type="Gene3D" id="1.10.1510.10">
    <property type="entry name" value="Uncharacterised protein YqeY/AIM41 PF09424, N-terminal domain"/>
    <property type="match status" value="1"/>
</dbReference>
<dbReference type="InterPro" id="IPR003789">
    <property type="entry name" value="Asn/Gln_tRNA_amidoTrase-B-like"/>
</dbReference>
<protein>
    <submittedName>
        <fullName evidence="1">COG1610 Uncharacterized conserved protein</fullName>
    </submittedName>
</protein>